<keyword evidence="3" id="KW-1185">Reference proteome</keyword>
<evidence type="ECO:0000256" key="1">
    <source>
        <dbReference type="SAM" id="MobiDB-lite"/>
    </source>
</evidence>
<feature type="region of interest" description="Disordered" evidence="1">
    <location>
        <begin position="1"/>
        <end position="40"/>
    </location>
</feature>
<evidence type="ECO:0000313" key="3">
    <source>
        <dbReference type="Proteomes" id="UP001189429"/>
    </source>
</evidence>
<evidence type="ECO:0000313" key="2">
    <source>
        <dbReference type="EMBL" id="CAK0812811.1"/>
    </source>
</evidence>
<accession>A0ABN9R4I7</accession>
<gene>
    <name evidence="2" type="ORF">PCOR1329_LOCUS16991</name>
</gene>
<sequence length="170" mass="18837">MKADLNSYNVSSRGSASQGTEQAGGGKGGGGGKEETQKELRRRQVVAFGFDGNTPAPTVVNELKEKLSNIIGNDPTTIVKTTTDPAKFGIIEFSTLQAKVNFWKKVRDKLNSDEEAFGDILFQNNSTKVATSMTTERARAISRWDPERDAQTQTQRRVGRPKTRWWDDVL</sequence>
<name>A0ABN9R4I7_9DINO</name>
<protein>
    <recommendedName>
        <fullName evidence="4">RRM domain-containing protein</fullName>
    </recommendedName>
</protein>
<organism evidence="2 3">
    <name type="scientific">Prorocentrum cordatum</name>
    <dbReference type="NCBI Taxonomy" id="2364126"/>
    <lineage>
        <taxon>Eukaryota</taxon>
        <taxon>Sar</taxon>
        <taxon>Alveolata</taxon>
        <taxon>Dinophyceae</taxon>
        <taxon>Prorocentrales</taxon>
        <taxon>Prorocentraceae</taxon>
        <taxon>Prorocentrum</taxon>
    </lineage>
</organism>
<feature type="compositionally biased region" description="Polar residues" evidence="1">
    <location>
        <begin position="1"/>
        <end position="17"/>
    </location>
</feature>
<reference evidence="2" key="1">
    <citation type="submission" date="2023-10" db="EMBL/GenBank/DDBJ databases">
        <authorList>
            <person name="Chen Y."/>
            <person name="Shah S."/>
            <person name="Dougan E. K."/>
            <person name="Thang M."/>
            <person name="Chan C."/>
        </authorList>
    </citation>
    <scope>NUCLEOTIDE SEQUENCE [LARGE SCALE GENOMIC DNA]</scope>
</reference>
<dbReference type="EMBL" id="CAUYUJ010005236">
    <property type="protein sequence ID" value="CAK0812811.1"/>
    <property type="molecule type" value="Genomic_DNA"/>
</dbReference>
<evidence type="ECO:0008006" key="4">
    <source>
        <dbReference type="Google" id="ProtNLM"/>
    </source>
</evidence>
<proteinExistence type="predicted"/>
<dbReference type="Proteomes" id="UP001189429">
    <property type="component" value="Unassembled WGS sequence"/>
</dbReference>
<feature type="compositionally biased region" description="Gly residues" evidence="1">
    <location>
        <begin position="22"/>
        <end position="31"/>
    </location>
</feature>
<comment type="caution">
    <text evidence="2">The sequence shown here is derived from an EMBL/GenBank/DDBJ whole genome shotgun (WGS) entry which is preliminary data.</text>
</comment>